<comment type="caution">
    <text evidence="1">The sequence shown here is derived from an EMBL/GenBank/DDBJ whole genome shotgun (WGS) entry which is preliminary data.</text>
</comment>
<reference evidence="1 2" key="1">
    <citation type="journal article" date="2021" name="BMC Genomics">
        <title>Datura genome reveals duplications of psychoactive alkaloid biosynthetic genes and high mutation rate following tissue culture.</title>
        <authorList>
            <person name="Rajewski A."/>
            <person name="Carter-House D."/>
            <person name="Stajich J."/>
            <person name="Litt A."/>
        </authorList>
    </citation>
    <scope>NUCLEOTIDE SEQUENCE [LARGE SCALE GENOMIC DNA]</scope>
    <source>
        <strain evidence="1">AR-01</strain>
    </source>
</reference>
<gene>
    <name evidence="1" type="ORF">HAX54_034073</name>
</gene>
<dbReference type="EMBL" id="JACEIK010000438">
    <property type="protein sequence ID" value="MCD7457086.1"/>
    <property type="molecule type" value="Genomic_DNA"/>
</dbReference>
<evidence type="ECO:0000313" key="1">
    <source>
        <dbReference type="EMBL" id="MCD7457086.1"/>
    </source>
</evidence>
<protein>
    <submittedName>
        <fullName evidence="1">Uncharacterized protein</fullName>
    </submittedName>
</protein>
<keyword evidence="2" id="KW-1185">Reference proteome</keyword>
<sequence length="139" mass="15900">MGNELFQLSSAYSRARAFASPKDRSFFRNQQWGFRGDGVSEKGKSDIIGNVEDTETVHGSIITNATRLQKLSKSKAEVPLRKQSFLSCENDRNQIRAERKLQNCPVTQLMQQSKKHEHDHHDDLMNKQIIIICASHVPY</sequence>
<name>A0ABS8SDZ2_DATST</name>
<proteinExistence type="predicted"/>
<accession>A0ABS8SDZ2</accession>
<dbReference type="Proteomes" id="UP000823775">
    <property type="component" value="Unassembled WGS sequence"/>
</dbReference>
<organism evidence="1 2">
    <name type="scientific">Datura stramonium</name>
    <name type="common">Jimsonweed</name>
    <name type="synonym">Common thornapple</name>
    <dbReference type="NCBI Taxonomy" id="4076"/>
    <lineage>
        <taxon>Eukaryota</taxon>
        <taxon>Viridiplantae</taxon>
        <taxon>Streptophyta</taxon>
        <taxon>Embryophyta</taxon>
        <taxon>Tracheophyta</taxon>
        <taxon>Spermatophyta</taxon>
        <taxon>Magnoliopsida</taxon>
        <taxon>eudicotyledons</taxon>
        <taxon>Gunneridae</taxon>
        <taxon>Pentapetalae</taxon>
        <taxon>asterids</taxon>
        <taxon>lamiids</taxon>
        <taxon>Solanales</taxon>
        <taxon>Solanaceae</taxon>
        <taxon>Solanoideae</taxon>
        <taxon>Datureae</taxon>
        <taxon>Datura</taxon>
    </lineage>
</organism>
<evidence type="ECO:0000313" key="2">
    <source>
        <dbReference type="Proteomes" id="UP000823775"/>
    </source>
</evidence>